<dbReference type="SUPFAM" id="SSF51905">
    <property type="entry name" value="FAD/NAD(P)-binding domain"/>
    <property type="match status" value="1"/>
</dbReference>
<name>A0A316GAI6_9RHOB</name>
<dbReference type="Proteomes" id="UP000245390">
    <property type="component" value="Unassembled WGS sequence"/>
</dbReference>
<keyword evidence="3" id="KW-0274">FAD</keyword>
<dbReference type="GO" id="GO:0016709">
    <property type="term" value="F:oxidoreductase activity, acting on paired donors, with incorporation or reduction of molecular oxygen, NAD(P)H as one donor, and incorporation of one atom of oxygen"/>
    <property type="evidence" value="ECO:0007669"/>
    <property type="project" value="UniProtKB-ARBA"/>
</dbReference>
<dbReference type="PANTHER" id="PTHR43004">
    <property type="entry name" value="TRK SYSTEM POTASSIUM UPTAKE PROTEIN"/>
    <property type="match status" value="1"/>
</dbReference>
<dbReference type="PANTHER" id="PTHR43004:SF19">
    <property type="entry name" value="BINDING MONOOXYGENASE, PUTATIVE (JCVI)-RELATED"/>
    <property type="match status" value="1"/>
</dbReference>
<comment type="cofactor">
    <cofactor evidence="1">
        <name>FAD</name>
        <dbReference type="ChEBI" id="CHEBI:57692"/>
    </cofactor>
</comment>
<dbReference type="EMBL" id="QGGV01000002">
    <property type="protein sequence ID" value="PWK57921.1"/>
    <property type="molecule type" value="Genomic_DNA"/>
</dbReference>
<evidence type="ECO:0000259" key="4">
    <source>
        <dbReference type="Pfam" id="PF01494"/>
    </source>
</evidence>
<feature type="domain" description="FAD-binding" evidence="4">
    <location>
        <begin position="5"/>
        <end position="183"/>
    </location>
</feature>
<feature type="domain" description="FAD-binding" evidence="4">
    <location>
        <begin position="234"/>
        <end position="292"/>
    </location>
</feature>
<evidence type="ECO:0000256" key="1">
    <source>
        <dbReference type="ARBA" id="ARBA00001974"/>
    </source>
</evidence>
<evidence type="ECO:0000256" key="2">
    <source>
        <dbReference type="ARBA" id="ARBA00022630"/>
    </source>
</evidence>
<keyword evidence="2" id="KW-0285">Flavoprotein</keyword>
<evidence type="ECO:0000313" key="5">
    <source>
        <dbReference type="EMBL" id="PWK57921.1"/>
    </source>
</evidence>
<dbReference type="Gene3D" id="3.50.50.60">
    <property type="entry name" value="FAD/NAD(P)-binding domain"/>
    <property type="match status" value="1"/>
</dbReference>
<dbReference type="PRINTS" id="PR00420">
    <property type="entry name" value="RNGMNOXGNASE"/>
</dbReference>
<comment type="caution">
    <text evidence="5">The sequence shown here is derived from an EMBL/GenBank/DDBJ whole genome shotgun (WGS) entry which is preliminary data.</text>
</comment>
<reference evidence="5 6" key="1">
    <citation type="submission" date="2018-05" db="EMBL/GenBank/DDBJ databases">
        <title>Genomic Encyclopedia of Type Strains, Phase IV (KMG-IV): sequencing the most valuable type-strain genomes for metagenomic binning, comparative biology and taxonomic classification.</title>
        <authorList>
            <person name="Goeker M."/>
        </authorList>
    </citation>
    <scope>NUCLEOTIDE SEQUENCE [LARGE SCALE GENOMIC DNA]</scope>
    <source>
        <strain evidence="5 6">DSM 103371</strain>
    </source>
</reference>
<dbReference type="Pfam" id="PF01494">
    <property type="entry name" value="FAD_binding_3"/>
    <property type="match status" value="2"/>
</dbReference>
<dbReference type="InterPro" id="IPR036188">
    <property type="entry name" value="FAD/NAD-bd_sf"/>
</dbReference>
<gene>
    <name evidence="5" type="ORF">C8D95_102571</name>
</gene>
<dbReference type="AlphaFoldDB" id="A0A316GAI6"/>
<sequence length="352" mass="37677">MSPRVLIVGAGPTGLTAAVELARRGILPEIIEKRPGPSRLSRAVGILPSSIEIFRRSGTDTPVLDEAVRFEGGVFHDGTKPVLHLTLNFDARMRIWGLAQDRTERHLVETLERLGGSVRYGATLDHLRETEDAVEVRVGGVEARHDLVIGADGVHSAVRAALGFDFPGHDLPEQWSIADVDAPDWHGRGRFMGYRLDGGNVAVVVPLETARFRVIASEPDALAALPVPMPVTTVRRSGAFIISVRQVARYQSARVFLAGDAAHCHSPVGGRGMNLGISDAAELAERIALGTTEGYTEARHAAGAHVIALSERGRRFIQAKGPVARAGVLAAMRTVNAVPALRRAVARQLVSG</sequence>
<dbReference type="InterPro" id="IPR050641">
    <property type="entry name" value="RIFMO-like"/>
</dbReference>
<keyword evidence="6" id="KW-1185">Reference proteome</keyword>
<dbReference type="Gene3D" id="3.30.70.2450">
    <property type="match status" value="1"/>
</dbReference>
<protein>
    <submittedName>
        <fullName evidence="5">2-polyprenyl-6-methoxyphenol hydroxylase-like FAD-dependent oxidoreductase</fullName>
    </submittedName>
</protein>
<dbReference type="InterPro" id="IPR002938">
    <property type="entry name" value="FAD-bd"/>
</dbReference>
<dbReference type="GO" id="GO:0071949">
    <property type="term" value="F:FAD binding"/>
    <property type="evidence" value="ECO:0007669"/>
    <property type="project" value="InterPro"/>
</dbReference>
<dbReference type="RefSeq" id="WP_164721668.1">
    <property type="nucleotide sequence ID" value="NZ_CP034588.1"/>
</dbReference>
<evidence type="ECO:0000313" key="6">
    <source>
        <dbReference type="Proteomes" id="UP000245390"/>
    </source>
</evidence>
<proteinExistence type="predicted"/>
<accession>A0A316GAI6</accession>
<organism evidence="5 6">
    <name type="scientific">Silicimonas algicola</name>
    <dbReference type="NCBI Taxonomy" id="1826607"/>
    <lineage>
        <taxon>Bacteria</taxon>
        <taxon>Pseudomonadati</taxon>
        <taxon>Pseudomonadota</taxon>
        <taxon>Alphaproteobacteria</taxon>
        <taxon>Rhodobacterales</taxon>
        <taxon>Paracoccaceae</taxon>
    </lineage>
</organism>
<evidence type="ECO:0000256" key="3">
    <source>
        <dbReference type="ARBA" id="ARBA00022827"/>
    </source>
</evidence>